<dbReference type="RefSeq" id="WP_102756861.1">
    <property type="nucleotide sequence ID" value="NZ_CP025791.1"/>
</dbReference>
<gene>
    <name evidence="1" type="ORF">C1H87_16420</name>
</gene>
<reference evidence="1 2" key="1">
    <citation type="submission" date="2018-01" db="EMBL/GenBank/DDBJ databases">
        <title>Complete genome sequence of Flavivirga eckloniae ECD14 isolated from seaweed Ecklonia cava.</title>
        <authorList>
            <person name="Lee J.H."/>
            <person name="Baik K.S."/>
            <person name="Seong C.N."/>
        </authorList>
    </citation>
    <scope>NUCLEOTIDE SEQUENCE [LARGE SCALE GENOMIC DNA]</scope>
    <source>
        <strain evidence="1 2">ECD14</strain>
    </source>
</reference>
<dbReference type="EMBL" id="CP025791">
    <property type="protein sequence ID" value="AUP80209.1"/>
    <property type="molecule type" value="Genomic_DNA"/>
</dbReference>
<sequence>MSHLRMNFANEATEGTPYKLVCKNDSTVPWVFYVYQTMPSQPSDVFSLAWFASPYKLSPGSTITFDWTIDYSFVWGNTGTVSPGVNYQAGGSKSCSLTGPNMTTFSTDDNAPQLSNPVPGGQAGSLTINEASNVPNGTYSTGIGMSGQGTFVQQALTNATQVYTPEPKYWIAAATEMQMGVVLAQNIAQTAEIDFPNNTYTMYATLKSDQTWNISANQAVLNEALVDY</sequence>
<dbReference type="AlphaFoldDB" id="A0A2K9PT41"/>
<dbReference type="Proteomes" id="UP000235826">
    <property type="component" value="Chromosome"/>
</dbReference>
<name>A0A2K9PT41_9FLAO</name>
<proteinExistence type="predicted"/>
<dbReference type="OrthoDB" id="2661796at2"/>
<evidence type="ECO:0000313" key="1">
    <source>
        <dbReference type="EMBL" id="AUP80209.1"/>
    </source>
</evidence>
<organism evidence="1 2">
    <name type="scientific">Flavivirga eckloniae</name>
    <dbReference type="NCBI Taxonomy" id="1803846"/>
    <lineage>
        <taxon>Bacteria</taxon>
        <taxon>Pseudomonadati</taxon>
        <taxon>Bacteroidota</taxon>
        <taxon>Flavobacteriia</taxon>
        <taxon>Flavobacteriales</taxon>
        <taxon>Flavobacteriaceae</taxon>
        <taxon>Flavivirga</taxon>
    </lineage>
</organism>
<keyword evidence="2" id="KW-1185">Reference proteome</keyword>
<dbReference type="KEGG" id="fek:C1H87_16420"/>
<accession>A0A2K9PT41</accession>
<evidence type="ECO:0000313" key="2">
    <source>
        <dbReference type="Proteomes" id="UP000235826"/>
    </source>
</evidence>
<protein>
    <submittedName>
        <fullName evidence="1">Protein RhiA</fullName>
    </submittedName>
</protein>